<evidence type="ECO:0000256" key="5">
    <source>
        <dbReference type="ARBA" id="ARBA00022989"/>
    </source>
</evidence>
<dbReference type="AlphaFoldDB" id="A0A858BZL9"/>
<keyword evidence="5 7" id="KW-1133">Transmembrane helix</keyword>
<evidence type="ECO:0000256" key="3">
    <source>
        <dbReference type="ARBA" id="ARBA00022679"/>
    </source>
</evidence>
<protein>
    <submittedName>
        <fullName evidence="9">Sugar transferase</fullName>
    </submittedName>
</protein>
<dbReference type="NCBIfam" id="TIGR03025">
    <property type="entry name" value="EPS_sugtrans"/>
    <property type="match status" value="1"/>
</dbReference>
<dbReference type="PANTHER" id="PTHR30576">
    <property type="entry name" value="COLANIC BIOSYNTHESIS UDP-GLUCOSE LIPID CARRIER TRANSFERASE"/>
    <property type="match status" value="1"/>
</dbReference>
<evidence type="ECO:0000256" key="2">
    <source>
        <dbReference type="ARBA" id="ARBA00006464"/>
    </source>
</evidence>
<dbReference type="GO" id="GO:0016020">
    <property type="term" value="C:membrane"/>
    <property type="evidence" value="ECO:0007669"/>
    <property type="project" value="UniProtKB-SubCell"/>
</dbReference>
<dbReference type="Gene3D" id="3.40.50.720">
    <property type="entry name" value="NAD(P)-binding Rossmann-like Domain"/>
    <property type="match status" value="1"/>
</dbReference>
<gene>
    <name evidence="9" type="ORF">Ami103574_07145</name>
</gene>
<dbReference type="Proteomes" id="UP000466848">
    <property type="component" value="Chromosome"/>
</dbReference>
<feature type="transmembrane region" description="Helical" evidence="7">
    <location>
        <begin position="88"/>
        <end position="108"/>
    </location>
</feature>
<keyword evidence="10" id="KW-1185">Reference proteome</keyword>
<sequence length="450" mass="51640">MTIAFAAAVWVRYGVMFDEWIRIIYGTILMVLCISYICIFALFESYQDFFKRGFFEELIRVGRLNLILALFISGVFFFFKIGAVYSRVFFVTFFLFNMAISYLLRQYFKIILLGYFKQSKLSNKVMLVTTSTSAESILSNIKKEREWGFQITGVAIVDKNMAGKEINGVPVVAHRENLFDVVTKEVVDEVLINVPNARHLQLDEAILEFENIGLTVNVSIATFNLRVHEKTLKNFGGYNVLTFTTRVYNTSSMLIKRFLDIVGALVGLTLTFFISLLIVPAILIESPGPIIFSQTRIGKNGRRFKIYKFRSMYADAEKRKKELMAQNEMQGLMFKITKDPRITKVGAFIRKTSLDELPQFFNVLKGDMSLVGTRPPTEDEFLQYEGRHKRRLALKPGITGLWQVSGRSDIDNFEDVVKLDLEYIDNWSILLDMKLLLKTVGVVVFRVGAR</sequence>
<proteinExistence type="inferred from homology"/>
<dbReference type="Pfam" id="PF13727">
    <property type="entry name" value="CoA_binding_3"/>
    <property type="match status" value="1"/>
</dbReference>
<dbReference type="Pfam" id="PF02397">
    <property type="entry name" value="Bac_transf"/>
    <property type="match status" value="1"/>
</dbReference>
<dbReference type="GO" id="GO:0016780">
    <property type="term" value="F:phosphotransferase activity, for other substituted phosphate groups"/>
    <property type="evidence" value="ECO:0007669"/>
    <property type="project" value="TreeGrafter"/>
</dbReference>
<evidence type="ECO:0000256" key="7">
    <source>
        <dbReference type="SAM" id="Phobius"/>
    </source>
</evidence>
<feature type="domain" description="Bacterial sugar transferase" evidence="8">
    <location>
        <begin position="256"/>
        <end position="444"/>
    </location>
</feature>
<accession>A0A858BZL9</accession>
<comment type="similarity">
    <text evidence="2">Belongs to the bacterial sugar transferase family.</text>
</comment>
<keyword evidence="6 7" id="KW-0472">Membrane</keyword>
<dbReference type="PANTHER" id="PTHR30576:SF10">
    <property type="entry name" value="SLL5057 PROTEIN"/>
    <property type="match status" value="1"/>
</dbReference>
<evidence type="ECO:0000313" key="9">
    <source>
        <dbReference type="EMBL" id="QIB70709.1"/>
    </source>
</evidence>
<name>A0A858BZL9_9FIRM</name>
<dbReference type="InterPro" id="IPR017475">
    <property type="entry name" value="EPS_sugar_tfrase"/>
</dbReference>
<feature type="transmembrane region" description="Helical" evidence="7">
    <location>
        <begin position="261"/>
        <end position="284"/>
    </location>
</feature>
<evidence type="ECO:0000256" key="4">
    <source>
        <dbReference type="ARBA" id="ARBA00022692"/>
    </source>
</evidence>
<organism evidence="9 10">
    <name type="scientific">Aminipila butyrica</name>
    <dbReference type="NCBI Taxonomy" id="433296"/>
    <lineage>
        <taxon>Bacteria</taxon>
        <taxon>Bacillati</taxon>
        <taxon>Bacillota</taxon>
        <taxon>Clostridia</taxon>
        <taxon>Peptostreptococcales</taxon>
        <taxon>Anaerovoracaceae</taxon>
        <taxon>Aminipila</taxon>
    </lineage>
</organism>
<dbReference type="EMBL" id="CP048649">
    <property type="protein sequence ID" value="QIB70709.1"/>
    <property type="molecule type" value="Genomic_DNA"/>
</dbReference>
<evidence type="ECO:0000259" key="8">
    <source>
        <dbReference type="Pfam" id="PF02397"/>
    </source>
</evidence>
<feature type="transmembrane region" description="Helical" evidence="7">
    <location>
        <begin position="64"/>
        <end position="82"/>
    </location>
</feature>
<evidence type="ECO:0000313" key="10">
    <source>
        <dbReference type="Proteomes" id="UP000466848"/>
    </source>
</evidence>
<comment type="subcellular location">
    <subcellularLocation>
        <location evidence="1">Membrane</location>
        <topology evidence="1">Multi-pass membrane protein</topology>
    </subcellularLocation>
</comment>
<keyword evidence="4 7" id="KW-0812">Transmembrane</keyword>
<feature type="transmembrane region" description="Helical" evidence="7">
    <location>
        <begin position="20"/>
        <end position="43"/>
    </location>
</feature>
<evidence type="ECO:0000256" key="1">
    <source>
        <dbReference type="ARBA" id="ARBA00004141"/>
    </source>
</evidence>
<reference evidence="9 10" key="1">
    <citation type="submission" date="2020-02" db="EMBL/GenBank/DDBJ databases">
        <authorList>
            <person name="Kim Y.B."/>
            <person name="Roh S.W."/>
        </authorList>
    </citation>
    <scope>NUCLEOTIDE SEQUENCE [LARGE SCALE GENOMIC DNA]</scope>
    <source>
        <strain evidence="9 10">DSM 103574</strain>
    </source>
</reference>
<keyword evidence="3 9" id="KW-0808">Transferase</keyword>
<dbReference type="InterPro" id="IPR003362">
    <property type="entry name" value="Bact_transf"/>
</dbReference>
<evidence type="ECO:0000256" key="6">
    <source>
        <dbReference type="ARBA" id="ARBA00023136"/>
    </source>
</evidence>
<dbReference type="KEGG" id="abut:Ami103574_07145"/>